<reference evidence="2" key="2">
    <citation type="submission" date="2021-08" db="EMBL/GenBank/DDBJ databases">
        <authorList>
            <person name="Tani A."/>
            <person name="Ola A."/>
            <person name="Ogura Y."/>
            <person name="Katsura K."/>
            <person name="Hayashi T."/>
        </authorList>
    </citation>
    <scope>NUCLEOTIDE SEQUENCE</scope>
    <source>
        <strain evidence="2">KCTC 52305</strain>
    </source>
</reference>
<sequence>MPRFHFDLFDGHTIIRDEDGVDAPDLGEALEQARRVIAEMRAGDELVGLDGDWQLVVRSGAGTVLATLPVA</sequence>
<evidence type="ECO:0000259" key="1">
    <source>
        <dbReference type="Pfam" id="PF21834"/>
    </source>
</evidence>
<keyword evidence="3" id="KW-1185">Reference proteome</keyword>
<dbReference type="RefSeq" id="WP_128566556.1">
    <property type="nucleotide sequence ID" value="NZ_BPQH01000003.1"/>
</dbReference>
<evidence type="ECO:0000313" key="3">
    <source>
        <dbReference type="Proteomes" id="UP001055167"/>
    </source>
</evidence>
<evidence type="ECO:0000313" key="2">
    <source>
        <dbReference type="EMBL" id="GJD48579.1"/>
    </source>
</evidence>
<organism evidence="2 3">
    <name type="scientific">Methylobacterium crusticola</name>
    <dbReference type="NCBI Taxonomy" id="1697972"/>
    <lineage>
        <taxon>Bacteria</taxon>
        <taxon>Pseudomonadati</taxon>
        <taxon>Pseudomonadota</taxon>
        <taxon>Alphaproteobacteria</taxon>
        <taxon>Hyphomicrobiales</taxon>
        <taxon>Methylobacteriaceae</taxon>
        <taxon>Methylobacterium</taxon>
    </lineage>
</organism>
<accession>A0ABQ4QUF7</accession>
<name>A0ABQ4QUF7_9HYPH</name>
<dbReference type="Pfam" id="PF21834">
    <property type="entry name" value="DUF6894"/>
    <property type="match status" value="1"/>
</dbReference>
<gene>
    <name evidence="2" type="ORF">OPKNFCMD_1301</name>
</gene>
<comment type="caution">
    <text evidence="2">The sequence shown here is derived from an EMBL/GenBank/DDBJ whole genome shotgun (WGS) entry which is preliminary data.</text>
</comment>
<reference evidence="2" key="1">
    <citation type="journal article" date="2021" name="Front. Microbiol.">
        <title>Comprehensive Comparative Genomics and Phenotyping of Methylobacterium Species.</title>
        <authorList>
            <person name="Alessa O."/>
            <person name="Ogura Y."/>
            <person name="Fujitani Y."/>
            <person name="Takami H."/>
            <person name="Hayashi T."/>
            <person name="Sahin N."/>
            <person name="Tani A."/>
        </authorList>
    </citation>
    <scope>NUCLEOTIDE SEQUENCE</scope>
    <source>
        <strain evidence="2">KCTC 52305</strain>
    </source>
</reference>
<feature type="domain" description="DUF6894" evidence="1">
    <location>
        <begin position="3"/>
        <end position="70"/>
    </location>
</feature>
<protein>
    <recommendedName>
        <fullName evidence="1">DUF6894 domain-containing protein</fullName>
    </recommendedName>
</protein>
<dbReference type="EMBL" id="BPQH01000003">
    <property type="protein sequence ID" value="GJD48579.1"/>
    <property type="molecule type" value="Genomic_DNA"/>
</dbReference>
<proteinExistence type="predicted"/>
<dbReference type="Proteomes" id="UP001055167">
    <property type="component" value="Unassembled WGS sequence"/>
</dbReference>
<dbReference type="InterPro" id="IPR054189">
    <property type="entry name" value="DUF6894"/>
</dbReference>